<dbReference type="Pfam" id="PF00072">
    <property type="entry name" value="Response_reg"/>
    <property type="match status" value="1"/>
</dbReference>
<gene>
    <name evidence="10" type="ORF">DesyoDRAFT_1784</name>
</gene>
<feature type="modified residue" description="4-aspartylphosphate" evidence="7">
    <location>
        <position position="54"/>
    </location>
</feature>
<evidence type="ECO:0000256" key="2">
    <source>
        <dbReference type="ARBA" id="ARBA00022553"/>
    </source>
</evidence>
<evidence type="ECO:0000259" key="8">
    <source>
        <dbReference type="PROSITE" id="PS50043"/>
    </source>
</evidence>
<keyword evidence="5" id="KW-0804">Transcription</keyword>
<dbReference type="Gene3D" id="3.40.50.2300">
    <property type="match status" value="1"/>
</dbReference>
<dbReference type="HOGENOM" id="CLU_000445_90_10_9"/>
<evidence type="ECO:0000256" key="7">
    <source>
        <dbReference type="PROSITE-ProRule" id="PRU00169"/>
    </source>
</evidence>
<feature type="domain" description="Response regulatory" evidence="9">
    <location>
        <begin position="4"/>
        <end position="119"/>
    </location>
</feature>
<organism evidence="10 11">
    <name type="scientific">Desulfosporosinus youngiae DSM 17734</name>
    <dbReference type="NCBI Taxonomy" id="768710"/>
    <lineage>
        <taxon>Bacteria</taxon>
        <taxon>Bacillati</taxon>
        <taxon>Bacillota</taxon>
        <taxon>Clostridia</taxon>
        <taxon>Eubacteriales</taxon>
        <taxon>Desulfitobacteriaceae</taxon>
        <taxon>Desulfosporosinus</taxon>
    </lineage>
</organism>
<dbReference type="PRINTS" id="PR00038">
    <property type="entry name" value="HTHLUXR"/>
</dbReference>
<dbReference type="SUPFAM" id="SSF46894">
    <property type="entry name" value="C-terminal effector domain of the bipartite response regulators"/>
    <property type="match status" value="1"/>
</dbReference>
<protein>
    <recommendedName>
        <fullName evidence="1">Stage 0 sporulation protein A homolog</fullName>
    </recommendedName>
</protein>
<dbReference type="CDD" id="cd06170">
    <property type="entry name" value="LuxR_C_like"/>
    <property type="match status" value="1"/>
</dbReference>
<dbReference type="CDD" id="cd17535">
    <property type="entry name" value="REC_NarL-like"/>
    <property type="match status" value="1"/>
</dbReference>
<dbReference type="InterPro" id="IPR016032">
    <property type="entry name" value="Sig_transdc_resp-reg_C-effctor"/>
</dbReference>
<evidence type="ECO:0000313" key="11">
    <source>
        <dbReference type="Proteomes" id="UP000005104"/>
    </source>
</evidence>
<evidence type="ECO:0000256" key="5">
    <source>
        <dbReference type="ARBA" id="ARBA00023163"/>
    </source>
</evidence>
<name>H5Y3E3_9FIRM</name>
<keyword evidence="2 7" id="KW-0597">Phosphoprotein</keyword>
<proteinExistence type="predicted"/>
<dbReference type="SMART" id="SM00421">
    <property type="entry name" value="HTH_LUXR"/>
    <property type="match status" value="1"/>
</dbReference>
<sequence>MPGKVMLVDDHDLFMEGLKYLLGTYGIEVVCLVKDGSKALTQARLLKPDIILMDIKMPDCCGLDVLKQIKADMPEIKIVMLTTSDEDDDLFDAIKYGASGYLLKNTSARELVDMLSGLEKGEVPLSPCLAARLLKEFRRKGAPADVFSQQAREEVRRRHLTERQLEVLEMVAGGMTYKEAGAALGLSERTIKYHMERIIDQFHLEKRAQVIAYAAQMGLIKGK</sequence>
<keyword evidence="11" id="KW-1185">Reference proteome</keyword>
<evidence type="ECO:0000259" key="9">
    <source>
        <dbReference type="PROSITE" id="PS50110"/>
    </source>
</evidence>
<evidence type="ECO:0000256" key="4">
    <source>
        <dbReference type="ARBA" id="ARBA00023125"/>
    </source>
</evidence>
<evidence type="ECO:0000256" key="6">
    <source>
        <dbReference type="ARBA" id="ARBA00024867"/>
    </source>
</evidence>
<dbReference type="PANTHER" id="PTHR43214">
    <property type="entry name" value="TWO-COMPONENT RESPONSE REGULATOR"/>
    <property type="match status" value="1"/>
</dbReference>
<evidence type="ECO:0000256" key="3">
    <source>
        <dbReference type="ARBA" id="ARBA00023015"/>
    </source>
</evidence>
<dbReference type="Proteomes" id="UP000005104">
    <property type="component" value="Chromosome"/>
</dbReference>
<dbReference type="PROSITE" id="PS50110">
    <property type="entry name" value="RESPONSE_REGULATORY"/>
    <property type="match status" value="1"/>
</dbReference>
<dbReference type="STRING" id="768710.DesyoDRAFT_1784"/>
<dbReference type="SUPFAM" id="SSF52172">
    <property type="entry name" value="CheY-like"/>
    <property type="match status" value="1"/>
</dbReference>
<keyword evidence="4 10" id="KW-0238">DNA-binding</keyword>
<evidence type="ECO:0000256" key="1">
    <source>
        <dbReference type="ARBA" id="ARBA00018672"/>
    </source>
</evidence>
<dbReference type="InterPro" id="IPR039420">
    <property type="entry name" value="WalR-like"/>
</dbReference>
<dbReference type="EMBL" id="CM001441">
    <property type="protein sequence ID" value="EHQ88912.1"/>
    <property type="molecule type" value="Genomic_DNA"/>
</dbReference>
<dbReference type="InterPro" id="IPR001789">
    <property type="entry name" value="Sig_transdc_resp-reg_receiver"/>
</dbReference>
<dbReference type="eggNOG" id="COG2197">
    <property type="taxonomic scope" value="Bacteria"/>
</dbReference>
<dbReference type="GO" id="GO:0000160">
    <property type="term" value="P:phosphorelay signal transduction system"/>
    <property type="evidence" value="ECO:0007669"/>
    <property type="project" value="InterPro"/>
</dbReference>
<dbReference type="InterPro" id="IPR011006">
    <property type="entry name" value="CheY-like_superfamily"/>
</dbReference>
<dbReference type="RefSeq" id="WP_007781921.1">
    <property type="nucleotide sequence ID" value="NZ_CM001441.1"/>
</dbReference>
<dbReference type="OrthoDB" id="9779069at2"/>
<dbReference type="InterPro" id="IPR000792">
    <property type="entry name" value="Tscrpt_reg_LuxR_C"/>
</dbReference>
<dbReference type="GO" id="GO:0003677">
    <property type="term" value="F:DNA binding"/>
    <property type="evidence" value="ECO:0007669"/>
    <property type="project" value="UniProtKB-KW"/>
</dbReference>
<dbReference type="GO" id="GO:0006355">
    <property type="term" value="P:regulation of DNA-templated transcription"/>
    <property type="evidence" value="ECO:0007669"/>
    <property type="project" value="InterPro"/>
</dbReference>
<keyword evidence="3" id="KW-0805">Transcription regulation</keyword>
<dbReference type="PANTHER" id="PTHR43214:SF43">
    <property type="entry name" value="TWO-COMPONENT RESPONSE REGULATOR"/>
    <property type="match status" value="1"/>
</dbReference>
<dbReference type="InterPro" id="IPR058245">
    <property type="entry name" value="NreC/VraR/RcsB-like_REC"/>
</dbReference>
<reference evidence="10 11" key="1">
    <citation type="submission" date="2011-11" db="EMBL/GenBank/DDBJ databases">
        <title>The Noncontiguous Finished genome of Desulfosporosinus youngiae DSM 17734.</title>
        <authorList>
            <consortium name="US DOE Joint Genome Institute (JGI-PGF)"/>
            <person name="Lucas S."/>
            <person name="Han J."/>
            <person name="Lapidus A."/>
            <person name="Cheng J.-F."/>
            <person name="Goodwin L."/>
            <person name="Pitluck S."/>
            <person name="Peters L."/>
            <person name="Ovchinnikova G."/>
            <person name="Lu M."/>
            <person name="Land M.L."/>
            <person name="Hauser L."/>
            <person name="Pester M."/>
            <person name="Spring S."/>
            <person name="Ollivier B."/>
            <person name="Rattei T."/>
            <person name="Klenk H.-P."/>
            <person name="Wagner M."/>
            <person name="Loy A."/>
            <person name="Woyke T.J."/>
        </authorList>
    </citation>
    <scope>NUCLEOTIDE SEQUENCE [LARGE SCALE GENOMIC DNA]</scope>
    <source>
        <strain evidence="10 11">DSM 17734</strain>
    </source>
</reference>
<accession>H5Y3E3</accession>
<dbReference type="SMART" id="SM00448">
    <property type="entry name" value="REC"/>
    <property type="match status" value="1"/>
</dbReference>
<comment type="function">
    <text evidence="6">May play the central regulatory role in sporulation. It may be an element of the effector pathway responsible for the activation of sporulation genes in response to nutritional stress. Spo0A may act in concert with spo0H (a sigma factor) to control the expression of some genes that are critical to the sporulation process.</text>
</comment>
<evidence type="ECO:0000313" key="10">
    <source>
        <dbReference type="EMBL" id="EHQ88912.1"/>
    </source>
</evidence>
<dbReference type="PROSITE" id="PS50043">
    <property type="entry name" value="HTH_LUXR_2"/>
    <property type="match status" value="1"/>
</dbReference>
<dbReference type="AlphaFoldDB" id="H5Y3E3"/>
<dbReference type="Pfam" id="PF00196">
    <property type="entry name" value="GerE"/>
    <property type="match status" value="1"/>
</dbReference>
<feature type="domain" description="HTH luxR-type" evidence="8">
    <location>
        <begin position="153"/>
        <end position="218"/>
    </location>
</feature>